<dbReference type="Proteomes" id="UP001377168">
    <property type="component" value="Unassembled WGS sequence"/>
</dbReference>
<sequence length="190" mass="20435">MTTTATASTRDRLLDAAAELFYLQGVNIGVEALCKAAGVSKRSMYQLFDSKDAVLAACLERRAPAYATALFPAPDDTRPPRDRILHVFERLEAEALTADFRGCPFLAAQVELKDPEHPASKVAREVKQTLTEYFRLEAQHGGAHDPALLARQLTLLFDGASARAGVGAEQLDGLTLTTAEALMDASGMTA</sequence>
<accession>A0ACC6PP06</accession>
<protein>
    <submittedName>
        <fullName evidence="1">TetR/AcrR family transcriptional regulator</fullName>
    </submittedName>
</protein>
<reference evidence="1" key="1">
    <citation type="submission" date="2024-03" db="EMBL/GenBank/DDBJ databases">
        <title>Novel Streptomyces species of biotechnological and ecological value are a feature of Machair soil.</title>
        <authorList>
            <person name="Prole J.R."/>
            <person name="Goodfellow M."/>
            <person name="Allenby N."/>
            <person name="Ward A.C."/>
        </authorList>
    </citation>
    <scope>NUCLEOTIDE SEQUENCE</scope>
    <source>
        <strain evidence="1">MS2.AVA.5</strain>
    </source>
</reference>
<dbReference type="EMBL" id="JBBKAJ010000022">
    <property type="protein sequence ID" value="MEJ8633149.1"/>
    <property type="molecule type" value="Genomic_DNA"/>
</dbReference>
<proteinExistence type="predicted"/>
<keyword evidence="2" id="KW-1185">Reference proteome</keyword>
<evidence type="ECO:0000313" key="1">
    <source>
        <dbReference type="EMBL" id="MEJ8633149.1"/>
    </source>
</evidence>
<name>A0ACC6PP06_9ACTN</name>
<gene>
    <name evidence="1" type="ORF">WKI67_07050</name>
</gene>
<evidence type="ECO:0000313" key="2">
    <source>
        <dbReference type="Proteomes" id="UP001377168"/>
    </source>
</evidence>
<comment type="caution">
    <text evidence="1">The sequence shown here is derived from an EMBL/GenBank/DDBJ whole genome shotgun (WGS) entry which is preliminary data.</text>
</comment>
<organism evidence="1 2">
    <name type="scientific">Streptomyces achmelvichensis</name>
    <dbReference type="NCBI Taxonomy" id="3134111"/>
    <lineage>
        <taxon>Bacteria</taxon>
        <taxon>Bacillati</taxon>
        <taxon>Actinomycetota</taxon>
        <taxon>Actinomycetes</taxon>
        <taxon>Kitasatosporales</taxon>
        <taxon>Streptomycetaceae</taxon>
        <taxon>Streptomyces</taxon>
    </lineage>
</organism>